<dbReference type="InterPro" id="IPR052039">
    <property type="entry name" value="Caspase-related_regulators"/>
</dbReference>
<evidence type="ECO:0000313" key="2">
    <source>
        <dbReference type="EMBL" id="MDY0745882.1"/>
    </source>
</evidence>
<protein>
    <submittedName>
        <fullName evidence="2">Caspase family protein</fullName>
        <ecNumber evidence="2">3.4.22.-</ecNumber>
    </submittedName>
</protein>
<reference evidence="2 3" key="1">
    <citation type="submission" date="2023-11" db="EMBL/GenBank/DDBJ databases">
        <title>Paucibacter sp. nov., isolated from fresh soil in Korea.</title>
        <authorList>
            <person name="Le N.T.T."/>
        </authorList>
    </citation>
    <scope>NUCLEOTIDE SEQUENCE [LARGE SCALE GENOMIC DNA]</scope>
    <source>
        <strain evidence="2 3">R3-3</strain>
    </source>
</reference>
<evidence type="ECO:0000313" key="3">
    <source>
        <dbReference type="Proteomes" id="UP001285263"/>
    </source>
</evidence>
<dbReference type="Gene3D" id="1.25.40.10">
    <property type="entry name" value="Tetratricopeptide repeat domain"/>
    <property type="match status" value="1"/>
</dbReference>
<dbReference type="InterPro" id="IPR011600">
    <property type="entry name" value="Pept_C14_caspase"/>
</dbReference>
<keyword evidence="2" id="KW-0378">Hydrolase</keyword>
<dbReference type="Gene3D" id="3.40.50.1460">
    <property type="match status" value="1"/>
</dbReference>
<dbReference type="Pfam" id="PF00656">
    <property type="entry name" value="Peptidase_C14"/>
    <property type="match status" value="1"/>
</dbReference>
<proteinExistence type="predicted"/>
<dbReference type="EMBL" id="JAXCLA010000004">
    <property type="protein sequence ID" value="MDY0745882.1"/>
    <property type="molecule type" value="Genomic_DNA"/>
</dbReference>
<dbReference type="RefSeq" id="WP_320423773.1">
    <property type="nucleotide sequence ID" value="NZ_JAXCLA010000004.1"/>
</dbReference>
<sequence length="479" mass="51267">MKSTSSLSQTSPIAPHRRKLLQSSMLAGLGSLFGGPLVSRAAFAAADSATASTDLLQAQKEVRLALLMGNSEYPAPFDLPPIPKNVHDLGYVLEKRGFEVSDALNGNLPASRKTLDDFIAKAAAAPADATLFFYFSGHGIQVDATNLLLPAGLDPSGKPDALRGGSVRLIDDVILKIPPRKGGTIVAVVDACRTSLKAGADGGLNQVVAPPDCLIAFSTGAGRPAVAPADANRSTFYTASLVKLMESTADQTQFRDLFQLVRTDVRETMLNFPVQAIRNLAQDSFIADSTRTSCTLAPRGIAPAAPPTQPDEVVEEEDWQKVTAAVWPADVIQAADAFLKAHPASPHAATAKVARGGAAESLKALRRNDVRLFKTAFDLPGTQADDEDLQRDLNRAGRGDKDAAARLGNLQKARRDTPNWMNRYEGWLQLAAALGNGIASYDLALHYRSQNQPLLSTQWESRARELGYTPPPTLDNVRK</sequence>
<accession>A0ABU5DHW4</accession>
<dbReference type="InterPro" id="IPR006311">
    <property type="entry name" value="TAT_signal"/>
</dbReference>
<dbReference type="InterPro" id="IPR029030">
    <property type="entry name" value="Caspase-like_dom_sf"/>
</dbReference>
<dbReference type="PANTHER" id="PTHR22576:SF37">
    <property type="entry name" value="MUCOSA-ASSOCIATED LYMPHOID TISSUE LYMPHOMA TRANSLOCATION PROTEIN 1"/>
    <property type="match status" value="1"/>
</dbReference>
<organism evidence="2 3">
    <name type="scientific">Roseateles agri</name>
    <dbReference type="NCBI Taxonomy" id="3098619"/>
    <lineage>
        <taxon>Bacteria</taxon>
        <taxon>Pseudomonadati</taxon>
        <taxon>Pseudomonadota</taxon>
        <taxon>Betaproteobacteria</taxon>
        <taxon>Burkholderiales</taxon>
        <taxon>Sphaerotilaceae</taxon>
        <taxon>Roseateles</taxon>
    </lineage>
</organism>
<dbReference type="GO" id="GO:0016787">
    <property type="term" value="F:hydrolase activity"/>
    <property type="evidence" value="ECO:0007669"/>
    <property type="project" value="UniProtKB-KW"/>
</dbReference>
<dbReference type="InterPro" id="IPR011990">
    <property type="entry name" value="TPR-like_helical_dom_sf"/>
</dbReference>
<dbReference type="PROSITE" id="PS51318">
    <property type="entry name" value="TAT"/>
    <property type="match status" value="1"/>
</dbReference>
<dbReference type="PANTHER" id="PTHR22576">
    <property type="entry name" value="MUCOSA ASSOCIATED LYMPHOID TISSUE LYMPHOMA TRANSLOCATION PROTEIN 1/PARACASPASE"/>
    <property type="match status" value="1"/>
</dbReference>
<keyword evidence="3" id="KW-1185">Reference proteome</keyword>
<dbReference type="SUPFAM" id="SSF52129">
    <property type="entry name" value="Caspase-like"/>
    <property type="match status" value="1"/>
</dbReference>
<gene>
    <name evidence="2" type="ORF">SNE35_15280</name>
</gene>
<feature type="domain" description="Peptidase C14 caspase" evidence="1">
    <location>
        <begin position="63"/>
        <end position="268"/>
    </location>
</feature>
<evidence type="ECO:0000259" key="1">
    <source>
        <dbReference type="Pfam" id="PF00656"/>
    </source>
</evidence>
<comment type="caution">
    <text evidence="2">The sequence shown here is derived from an EMBL/GenBank/DDBJ whole genome shotgun (WGS) entry which is preliminary data.</text>
</comment>
<dbReference type="EC" id="3.4.22.-" evidence="2"/>
<name>A0ABU5DHW4_9BURK</name>
<dbReference type="Proteomes" id="UP001285263">
    <property type="component" value="Unassembled WGS sequence"/>
</dbReference>